<dbReference type="Pfam" id="PF02826">
    <property type="entry name" value="2-Hacid_dh_C"/>
    <property type="match status" value="1"/>
</dbReference>
<dbReference type="EMBL" id="DF968181">
    <property type="protein sequence ID" value="GAP41570.1"/>
    <property type="molecule type" value="Genomic_DNA"/>
</dbReference>
<dbReference type="SUPFAM" id="SSF51735">
    <property type="entry name" value="NAD(P)-binding Rossmann-fold domains"/>
    <property type="match status" value="1"/>
</dbReference>
<name>A0A0S7BU55_9CHLR</name>
<dbReference type="InterPro" id="IPR006139">
    <property type="entry name" value="D-isomer_2_OHA_DH_cat_dom"/>
</dbReference>
<dbReference type="RefSeq" id="WP_062283056.1">
    <property type="nucleotide sequence ID" value="NZ_DF968181.1"/>
</dbReference>
<dbReference type="AlphaFoldDB" id="A0A0S7BU55"/>
<dbReference type="InterPro" id="IPR006140">
    <property type="entry name" value="D-isomer_DH_NAD-bd"/>
</dbReference>
<proteinExistence type="inferred from homology"/>
<dbReference type="PANTHER" id="PTHR42938:SF47">
    <property type="entry name" value="HYDROXYPYRUVATE REDUCTASE"/>
    <property type="match status" value="1"/>
</dbReference>
<dbReference type="Pfam" id="PF00389">
    <property type="entry name" value="2-Hacid_dh"/>
    <property type="match status" value="1"/>
</dbReference>
<keyword evidence="2" id="KW-0560">Oxidoreductase</keyword>
<keyword evidence="6" id="KW-1185">Reference proteome</keyword>
<dbReference type="OrthoDB" id="9792971at2"/>
<evidence type="ECO:0000256" key="2">
    <source>
        <dbReference type="RuleBase" id="RU003719"/>
    </source>
</evidence>
<dbReference type="Gene3D" id="3.40.50.720">
    <property type="entry name" value="NAD(P)-binding Rossmann-like Domain"/>
    <property type="match status" value="2"/>
</dbReference>
<protein>
    <submittedName>
        <fullName evidence="5">Lactate dehydrogenase</fullName>
    </submittedName>
</protein>
<dbReference type="Proteomes" id="UP000053370">
    <property type="component" value="Unassembled WGS sequence"/>
</dbReference>
<dbReference type="STRING" id="1678840.ATC1_131562"/>
<organism evidence="5">
    <name type="scientific">Flexilinea flocculi</name>
    <dbReference type="NCBI Taxonomy" id="1678840"/>
    <lineage>
        <taxon>Bacteria</taxon>
        <taxon>Bacillati</taxon>
        <taxon>Chloroflexota</taxon>
        <taxon>Anaerolineae</taxon>
        <taxon>Anaerolineales</taxon>
        <taxon>Anaerolineaceae</taxon>
        <taxon>Flexilinea</taxon>
    </lineage>
</organism>
<evidence type="ECO:0000259" key="4">
    <source>
        <dbReference type="Pfam" id="PF02826"/>
    </source>
</evidence>
<gene>
    <name evidence="5" type="ORF">ATC1_131562</name>
</gene>
<comment type="similarity">
    <text evidence="1 2">Belongs to the D-isomer specific 2-hydroxyacid dehydrogenase family.</text>
</comment>
<dbReference type="GO" id="GO:0051287">
    <property type="term" value="F:NAD binding"/>
    <property type="evidence" value="ECO:0007669"/>
    <property type="project" value="InterPro"/>
</dbReference>
<evidence type="ECO:0000259" key="3">
    <source>
        <dbReference type="Pfam" id="PF00389"/>
    </source>
</evidence>
<dbReference type="PANTHER" id="PTHR42938">
    <property type="entry name" value="FORMATE DEHYDROGENASE 1"/>
    <property type="match status" value="1"/>
</dbReference>
<dbReference type="PATRIC" id="fig|1678840.3.peg.3050"/>
<accession>A0A0S7BU55</accession>
<feature type="domain" description="D-isomer specific 2-hydroxyacid dehydrogenase NAD-binding" evidence="4">
    <location>
        <begin position="126"/>
        <end position="254"/>
    </location>
</feature>
<evidence type="ECO:0000256" key="1">
    <source>
        <dbReference type="ARBA" id="ARBA00005854"/>
    </source>
</evidence>
<dbReference type="InterPro" id="IPR036291">
    <property type="entry name" value="NAD(P)-bd_dom_sf"/>
</dbReference>
<reference evidence="5" key="1">
    <citation type="journal article" date="2015" name="Genome Announc.">
        <title>Draft Genome Sequence of Anaerolineae Strain TC1, a Novel Isolate from a Methanogenic Wastewater Treatment System.</title>
        <authorList>
            <person name="Matsuura N."/>
            <person name="Tourlousse D.M."/>
            <person name="Sun L."/>
            <person name="Toyonaga M."/>
            <person name="Kuroda K."/>
            <person name="Ohashi A."/>
            <person name="Cruz R."/>
            <person name="Yamaguchi T."/>
            <person name="Sekiguchi Y."/>
        </authorList>
    </citation>
    <scope>NUCLEOTIDE SEQUENCE [LARGE SCALE GENOMIC DNA]</scope>
    <source>
        <strain evidence="5">TC1</strain>
    </source>
</reference>
<evidence type="ECO:0000313" key="5">
    <source>
        <dbReference type="EMBL" id="GAP41570.1"/>
    </source>
</evidence>
<sequence length="307" mass="33820">MKKVLIATEKPFSKQASDGIKALLQEKGHKVRTLEKYTDVNQLYEAVADVNALIVRSDLITKEVMAHAPNLEIVVRAGAGYDNIDLDAATQKGIVVENTPGQNSNAVAELVFGMTVMYIRKFFDGSTGTELLGKKIGIQGFGAVGRCVARIAKGFGMEVYALDTFAPEEVFEKAGVHHVKDINELYKTCQFISLHIPANSETVKSINYELLSKMPKNAVLINTARAEVIDEEGLIEMFQNREDFGYIADVAPKNKDLIAERFPKRFFFTPKKCGAQTSEANNNAGLAAAVQVNNFFESGDKKYQVNL</sequence>
<evidence type="ECO:0000313" key="6">
    <source>
        <dbReference type="Proteomes" id="UP000053370"/>
    </source>
</evidence>
<dbReference type="FunFam" id="3.40.50.720:FF:000492">
    <property type="entry name" value="D3-phosphoglycerate dehydrogenase, putative"/>
    <property type="match status" value="1"/>
</dbReference>
<feature type="domain" description="D-isomer specific 2-hydroxyacid dehydrogenase catalytic" evidence="3">
    <location>
        <begin position="18"/>
        <end position="306"/>
    </location>
</feature>
<dbReference type="GO" id="GO:0016616">
    <property type="term" value="F:oxidoreductase activity, acting on the CH-OH group of donors, NAD or NADP as acceptor"/>
    <property type="evidence" value="ECO:0007669"/>
    <property type="project" value="InterPro"/>
</dbReference>
<dbReference type="SUPFAM" id="SSF52283">
    <property type="entry name" value="Formate/glycerate dehydrogenase catalytic domain-like"/>
    <property type="match status" value="1"/>
</dbReference>